<proteinExistence type="predicted"/>
<evidence type="ECO:0000313" key="2">
    <source>
        <dbReference type="EMBL" id="SOC49849.1"/>
    </source>
</evidence>
<accession>A0A285V718</accession>
<evidence type="ECO:0000313" key="3">
    <source>
        <dbReference type="Proteomes" id="UP000219435"/>
    </source>
</evidence>
<reference evidence="3" key="1">
    <citation type="submission" date="2017-08" db="EMBL/GenBank/DDBJ databases">
        <authorList>
            <person name="Varghese N."/>
            <person name="Submissions S."/>
        </authorList>
    </citation>
    <scope>NUCLEOTIDE SEQUENCE [LARGE SCALE GENOMIC DNA]</scope>
    <source>
        <strain evidence="3">DSM 4725</strain>
    </source>
</reference>
<dbReference type="Proteomes" id="UP000219435">
    <property type="component" value="Unassembled WGS sequence"/>
</dbReference>
<feature type="compositionally biased region" description="Basic and acidic residues" evidence="1">
    <location>
        <begin position="54"/>
        <end position="66"/>
    </location>
</feature>
<evidence type="ECO:0000256" key="1">
    <source>
        <dbReference type="SAM" id="MobiDB-lite"/>
    </source>
</evidence>
<protein>
    <submittedName>
        <fullName evidence="2">Uncharacterized protein</fullName>
    </submittedName>
</protein>
<keyword evidence="3" id="KW-1185">Reference proteome</keyword>
<feature type="region of interest" description="Disordered" evidence="1">
    <location>
        <begin position="52"/>
        <end position="84"/>
    </location>
</feature>
<gene>
    <name evidence="2" type="ORF">SAMN05660748_2581</name>
</gene>
<name>A0A285V718_9ACTN</name>
<sequence length="102" mass="11474">MRESTPDTGKRAPGSAVISPAEKIMCEWEARHDVAARGRIADPAAALQRYLTRSRLEEERRHRESATPRPPAPGAHRAARSDPFAAEHPLLASWLRWGEDRR</sequence>
<dbReference type="AlphaFoldDB" id="A0A285V718"/>
<organism evidence="2 3">
    <name type="scientific">Blastococcus aggregatus</name>
    <dbReference type="NCBI Taxonomy" id="38502"/>
    <lineage>
        <taxon>Bacteria</taxon>
        <taxon>Bacillati</taxon>
        <taxon>Actinomycetota</taxon>
        <taxon>Actinomycetes</taxon>
        <taxon>Geodermatophilales</taxon>
        <taxon>Geodermatophilaceae</taxon>
        <taxon>Blastococcus</taxon>
    </lineage>
</organism>
<dbReference type="EMBL" id="OBQI01000003">
    <property type="protein sequence ID" value="SOC49849.1"/>
    <property type="molecule type" value="Genomic_DNA"/>
</dbReference>